<dbReference type="InterPro" id="IPR009057">
    <property type="entry name" value="Homeodomain-like_sf"/>
</dbReference>
<reference evidence="2 3" key="1">
    <citation type="submission" date="2016-05" db="EMBL/GenBank/DDBJ databases">
        <title>A degradative enzymes factory behind the ericoid mycorrhizal symbiosis.</title>
        <authorList>
            <consortium name="DOE Joint Genome Institute"/>
            <person name="Martino E."/>
            <person name="Morin E."/>
            <person name="Grelet G."/>
            <person name="Kuo A."/>
            <person name="Kohler A."/>
            <person name="Daghino S."/>
            <person name="Barry K."/>
            <person name="Choi C."/>
            <person name="Cichocki N."/>
            <person name="Clum A."/>
            <person name="Copeland A."/>
            <person name="Hainaut M."/>
            <person name="Haridas S."/>
            <person name="Labutti K."/>
            <person name="Lindquist E."/>
            <person name="Lipzen A."/>
            <person name="Khouja H.-R."/>
            <person name="Murat C."/>
            <person name="Ohm R."/>
            <person name="Olson A."/>
            <person name="Spatafora J."/>
            <person name="Veneault-Fourrey C."/>
            <person name="Henrissat B."/>
            <person name="Grigoriev I."/>
            <person name="Martin F."/>
            <person name="Perotto S."/>
        </authorList>
    </citation>
    <scope>NUCLEOTIDE SEQUENCE [LARGE SCALE GENOMIC DNA]</scope>
    <source>
        <strain evidence="2 3">UAMH 7357</strain>
    </source>
</reference>
<protein>
    <recommendedName>
        <fullName evidence="4">Transposase Tc1-like domain-containing protein</fullName>
    </recommendedName>
</protein>
<evidence type="ECO:0000313" key="3">
    <source>
        <dbReference type="Proteomes" id="UP000235672"/>
    </source>
</evidence>
<dbReference type="EMBL" id="KZ613545">
    <property type="protein sequence ID" value="PMD12651.1"/>
    <property type="molecule type" value="Genomic_DNA"/>
</dbReference>
<dbReference type="OrthoDB" id="3541716at2759"/>
<sequence>MGYIRKTFRKEHETPKRSRFRCLLEQGYSQRDTARRLDLARGTASKWASDRRTGKGRTSKPPIISDEKVEEMIQWMTGHFDRRAMPLQEIAREHGIKASNNAILVAFARRGYHHHMPDCKPFLSEVTKRKRWTFSITNWDRPKEY</sequence>
<name>A0A2J6PF32_9HELO</name>
<gene>
    <name evidence="2" type="ORF">NA56DRAFT_652344</name>
</gene>
<proteinExistence type="predicted"/>
<evidence type="ECO:0008006" key="4">
    <source>
        <dbReference type="Google" id="ProtNLM"/>
    </source>
</evidence>
<keyword evidence="3" id="KW-1185">Reference proteome</keyword>
<feature type="region of interest" description="Disordered" evidence="1">
    <location>
        <begin position="39"/>
        <end position="62"/>
    </location>
</feature>
<evidence type="ECO:0000256" key="1">
    <source>
        <dbReference type="SAM" id="MobiDB-lite"/>
    </source>
</evidence>
<dbReference type="AlphaFoldDB" id="A0A2J6PF32"/>
<dbReference type="SUPFAM" id="SSF46689">
    <property type="entry name" value="Homeodomain-like"/>
    <property type="match status" value="1"/>
</dbReference>
<dbReference type="STRING" id="1745343.A0A2J6PF32"/>
<organism evidence="2 3">
    <name type="scientific">Hyaloscypha hepaticicola</name>
    <dbReference type="NCBI Taxonomy" id="2082293"/>
    <lineage>
        <taxon>Eukaryota</taxon>
        <taxon>Fungi</taxon>
        <taxon>Dikarya</taxon>
        <taxon>Ascomycota</taxon>
        <taxon>Pezizomycotina</taxon>
        <taxon>Leotiomycetes</taxon>
        <taxon>Helotiales</taxon>
        <taxon>Hyaloscyphaceae</taxon>
        <taxon>Hyaloscypha</taxon>
    </lineage>
</organism>
<dbReference type="Proteomes" id="UP000235672">
    <property type="component" value="Unassembled WGS sequence"/>
</dbReference>
<accession>A0A2J6PF32</accession>
<evidence type="ECO:0000313" key="2">
    <source>
        <dbReference type="EMBL" id="PMD12651.1"/>
    </source>
</evidence>